<sequence length="238" mass="25775">MRTEILLNTVGLWSGYGGKPVLQGVDMDVRAGEIVAVIGRNGVGKSTLMKSLIGLLPTDKGSVVFGGTAIDALAAHKRARLGIGYVPQGRDVFPRMSVFENLAVGLSISGKAAPEGRIEEIFGYFPILSERRDQRAGTLSGGQQQQLAIGRVLMGSPSLILLDEPSEGIQPNIVQDIARIMVELNLKTGVSIVFVEQNIDMIRAMAQRCYVMDKGRITDEIPPETLEDRDAVRRFLAV</sequence>
<reference evidence="7" key="1">
    <citation type="journal article" date="2014" name="Int. J. Syst. Evol. Microbiol.">
        <title>Complete genome sequence of Corynebacterium casei LMG S-19264T (=DSM 44701T), isolated from a smear-ripened cheese.</title>
        <authorList>
            <consortium name="US DOE Joint Genome Institute (JGI-PGF)"/>
            <person name="Walter F."/>
            <person name="Albersmeier A."/>
            <person name="Kalinowski J."/>
            <person name="Ruckert C."/>
        </authorList>
    </citation>
    <scope>NUCLEOTIDE SEQUENCE</scope>
    <source>
        <strain evidence="7">CGMCC 1.15493</strain>
    </source>
</reference>
<dbReference type="GO" id="GO:0015807">
    <property type="term" value="P:L-amino acid transport"/>
    <property type="evidence" value="ECO:0007669"/>
    <property type="project" value="TreeGrafter"/>
</dbReference>
<dbReference type="PROSITE" id="PS50893">
    <property type="entry name" value="ABC_TRANSPORTER_2"/>
    <property type="match status" value="1"/>
</dbReference>
<evidence type="ECO:0000256" key="4">
    <source>
        <dbReference type="ARBA" id="ARBA00022840"/>
    </source>
</evidence>
<dbReference type="Gene3D" id="3.40.50.300">
    <property type="entry name" value="P-loop containing nucleotide triphosphate hydrolases"/>
    <property type="match status" value="1"/>
</dbReference>
<keyword evidence="5" id="KW-0029">Amino-acid transport</keyword>
<dbReference type="GO" id="GO:0015658">
    <property type="term" value="F:branched-chain amino acid transmembrane transporter activity"/>
    <property type="evidence" value="ECO:0007669"/>
    <property type="project" value="TreeGrafter"/>
</dbReference>
<evidence type="ECO:0000256" key="1">
    <source>
        <dbReference type="ARBA" id="ARBA00005417"/>
    </source>
</evidence>
<protein>
    <submittedName>
        <fullName evidence="7">ABC transporter ATP-binding protein</fullName>
    </submittedName>
</protein>
<evidence type="ECO:0000313" key="7">
    <source>
        <dbReference type="EMBL" id="GGD23310.1"/>
    </source>
</evidence>
<dbReference type="InterPro" id="IPR003439">
    <property type="entry name" value="ABC_transporter-like_ATP-bd"/>
</dbReference>
<dbReference type="SUPFAM" id="SSF52540">
    <property type="entry name" value="P-loop containing nucleoside triphosphate hydrolases"/>
    <property type="match status" value="1"/>
</dbReference>
<dbReference type="PANTHER" id="PTHR43820:SF5">
    <property type="entry name" value="HIGH-AFFINITY BRANCHED-CHAIN AMINO ACID TRANSPORT ATP-BINDING PROTEIN"/>
    <property type="match status" value="1"/>
</dbReference>
<comment type="caution">
    <text evidence="7">The sequence shown here is derived from an EMBL/GenBank/DDBJ whole genome shotgun (WGS) entry which is preliminary data.</text>
</comment>
<dbReference type="Proteomes" id="UP000613160">
    <property type="component" value="Unassembled WGS sequence"/>
</dbReference>
<dbReference type="GO" id="GO:0005524">
    <property type="term" value="F:ATP binding"/>
    <property type="evidence" value="ECO:0007669"/>
    <property type="project" value="UniProtKB-KW"/>
</dbReference>
<gene>
    <name evidence="7" type="ORF">GCM10011335_27760</name>
</gene>
<dbReference type="CDD" id="cd03224">
    <property type="entry name" value="ABC_TM1139_LivF_branched"/>
    <property type="match status" value="1"/>
</dbReference>
<keyword evidence="3" id="KW-0547">Nucleotide-binding</keyword>
<dbReference type="EMBL" id="BMJJ01000006">
    <property type="protein sequence ID" value="GGD23310.1"/>
    <property type="molecule type" value="Genomic_DNA"/>
</dbReference>
<dbReference type="AlphaFoldDB" id="A0A916XZ88"/>
<dbReference type="InterPro" id="IPR003593">
    <property type="entry name" value="AAA+_ATPase"/>
</dbReference>
<reference evidence="7" key="2">
    <citation type="submission" date="2020-09" db="EMBL/GenBank/DDBJ databases">
        <authorList>
            <person name="Sun Q."/>
            <person name="Zhou Y."/>
        </authorList>
    </citation>
    <scope>NUCLEOTIDE SEQUENCE</scope>
    <source>
        <strain evidence="7">CGMCC 1.15493</strain>
    </source>
</reference>
<dbReference type="RefSeq" id="WP_188851614.1">
    <property type="nucleotide sequence ID" value="NZ_BMJJ01000006.1"/>
</dbReference>
<dbReference type="GO" id="GO:0016887">
    <property type="term" value="F:ATP hydrolysis activity"/>
    <property type="evidence" value="ECO:0007669"/>
    <property type="project" value="InterPro"/>
</dbReference>
<keyword evidence="2" id="KW-0813">Transport</keyword>
<accession>A0A916XZ88</accession>
<dbReference type="InterPro" id="IPR052156">
    <property type="entry name" value="BCAA_Transport_ATP-bd_LivF"/>
</dbReference>
<evidence type="ECO:0000256" key="5">
    <source>
        <dbReference type="ARBA" id="ARBA00022970"/>
    </source>
</evidence>
<organism evidence="7 8">
    <name type="scientific">Aureimonas glaciei</name>
    <dbReference type="NCBI Taxonomy" id="1776957"/>
    <lineage>
        <taxon>Bacteria</taxon>
        <taxon>Pseudomonadati</taxon>
        <taxon>Pseudomonadota</taxon>
        <taxon>Alphaproteobacteria</taxon>
        <taxon>Hyphomicrobiales</taxon>
        <taxon>Aurantimonadaceae</taxon>
        <taxon>Aureimonas</taxon>
    </lineage>
</organism>
<evidence type="ECO:0000259" key="6">
    <source>
        <dbReference type="PROSITE" id="PS50893"/>
    </source>
</evidence>
<keyword evidence="8" id="KW-1185">Reference proteome</keyword>
<dbReference type="SMART" id="SM00382">
    <property type="entry name" value="AAA"/>
    <property type="match status" value="1"/>
</dbReference>
<proteinExistence type="inferred from homology"/>
<comment type="similarity">
    <text evidence="1">Belongs to the ABC transporter superfamily.</text>
</comment>
<name>A0A916XZ88_9HYPH</name>
<dbReference type="Pfam" id="PF00005">
    <property type="entry name" value="ABC_tran"/>
    <property type="match status" value="1"/>
</dbReference>
<keyword evidence="4 7" id="KW-0067">ATP-binding</keyword>
<evidence type="ECO:0000256" key="3">
    <source>
        <dbReference type="ARBA" id="ARBA00022741"/>
    </source>
</evidence>
<evidence type="ECO:0000313" key="8">
    <source>
        <dbReference type="Proteomes" id="UP000613160"/>
    </source>
</evidence>
<evidence type="ECO:0000256" key="2">
    <source>
        <dbReference type="ARBA" id="ARBA00022448"/>
    </source>
</evidence>
<dbReference type="InterPro" id="IPR027417">
    <property type="entry name" value="P-loop_NTPase"/>
</dbReference>
<feature type="domain" description="ABC transporter" evidence="6">
    <location>
        <begin position="1"/>
        <end position="236"/>
    </location>
</feature>
<dbReference type="PANTHER" id="PTHR43820">
    <property type="entry name" value="HIGH-AFFINITY BRANCHED-CHAIN AMINO ACID TRANSPORT ATP-BINDING PROTEIN LIVF"/>
    <property type="match status" value="1"/>
</dbReference>